<proteinExistence type="inferred from homology"/>
<dbReference type="InterPro" id="IPR006343">
    <property type="entry name" value="DnaB/C_C"/>
</dbReference>
<feature type="compositionally biased region" description="Low complexity" evidence="2">
    <location>
        <begin position="173"/>
        <end position="182"/>
    </location>
</feature>
<reference evidence="4 5" key="1">
    <citation type="submission" date="2021-06" db="EMBL/GenBank/DDBJ databases">
        <authorList>
            <person name="Sun Q."/>
            <person name="Li D."/>
        </authorList>
    </citation>
    <scope>NUCLEOTIDE SEQUENCE [LARGE SCALE GENOMIC DNA]</scope>
    <source>
        <strain evidence="4 5">MSJ-4</strain>
    </source>
</reference>
<feature type="region of interest" description="Disordered" evidence="2">
    <location>
        <begin position="151"/>
        <end position="193"/>
    </location>
</feature>
<evidence type="ECO:0000256" key="1">
    <source>
        <dbReference type="ARBA" id="ARBA00093462"/>
    </source>
</evidence>
<gene>
    <name evidence="4" type="ORF">KQI89_15145</name>
</gene>
<name>A0ABS6F3L7_9CLOT</name>
<evidence type="ECO:0000313" key="4">
    <source>
        <dbReference type="EMBL" id="MBU5593085.1"/>
    </source>
</evidence>
<keyword evidence="5" id="KW-1185">Reference proteome</keyword>
<accession>A0ABS6F3L7</accession>
<dbReference type="PANTHER" id="PTHR37293">
    <property type="entry name" value="PHAGE REPLICATION PROTEIN-RELATED"/>
    <property type="match status" value="1"/>
</dbReference>
<dbReference type="NCBIfam" id="TIGR01446">
    <property type="entry name" value="DnaD_dom"/>
    <property type="match status" value="1"/>
</dbReference>
<comment type="similarity">
    <text evidence="1">Belongs to the DnaB/DnaD family.</text>
</comment>
<dbReference type="Pfam" id="PF07261">
    <property type="entry name" value="DnaB_2"/>
    <property type="match status" value="1"/>
</dbReference>
<comment type="caution">
    <text evidence="4">The sequence shown here is derived from an EMBL/GenBank/DDBJ whole genome shotgun (WGS) entry which is preliminary data.</text>
</comment>
<organism evidence="4 5">
    <name type="scientific">Clostridium simiarum</name>
    <dbReference type="NCBI Taxonomy" id="2841506"/>
    <lineage>
        <taxon>Bacteria</taxon>
        <taxon>Bacillati</taxon>
        <taxon>Bacillota</taxon>
        <taxon>Clostridia</taxon>
        <taxon>Eubacteriales</taxon>
        <taxon>Clostridiaceae</taxon>
        <taxon>Clostridium</taxon>
    </lineage>
</organism>
<feature type="domain" description="DnaB/C C-terminal" evidence="3">
    <location>
        <begin position="203"/>
        <end position="271"/>
    </location>
</feature>
<dbReference type="Proteomes" id="UP000736583">
    <property type="component" value="Unassembled WGS sequence"/>
</dbReference>
<protein>
    <submittedName>
        <fullName evidence="4">DnaD domain protein</fullName>
    </submittedName>
</protein>
<feature type="compositionally biased region" description="Basic and acidic residues" evidence="2">
    <location>
        <begin position="184"/>
        <end position="193"/>
    </location>
</feature>
<evidence type="ECO:0000259" key="3">
    <source>
        <dbReference type="Pfam" id="PF07261"/>
    </source>
</evidence>
<sequence length="298" mass="34969">MAKYRSFQLNFWQDNFVVSLPFEERNFYHYLITNPRTNQCGIYVFSLPFASLEFGLSKEKIKELLQRFVDHGKILYDEATEEIMVLNWYKYNINSSRNTHICINKELKMVKTKSFVSKFYELCKSMKFCLDIMFDDIEIIKESLIEKPLEDKESQGFQESQEPLEDKESQGFQESQEPQELQESLEKPSDNKEQKKGIKEVINAFDNNIHLATFMEIESLKSWYEEMGGELMVLAISEAVKNNVRNIKYINGILLNWKNNGLKTLSDVSNYTKNFKASKYSDFKPQNAAAYEVVTEEV</sequence>
<evidence type="ECO:0000256" key="2">
    <source>
        <dbReference type="SAM" id="MobiDB-lite"/>
    </source>
</evidence>
<dbReference type="InterPro" id="IPR053162">
    <property type="entry name" value="DnaD"/>
</dbReference>
<dbReference type="EMBL" id="JAHLQL010000006">
    <property type="protein sequence ID" value="MBU5593085.1"/>
    <property type="molecule type" value="Genomic_DNA"/>
</dbReference>
<dbReference type="PANTHER" id="PTHR37293:SF5">
    <property type="entry name" value="DNA REPLICATION PROTEIN"/>
    <property type="match status" value="1"/>
</dbReference>
<evidence type="ECO:0000313" key="5">
    <source>
        <dbReference type="Proteomes" id="UP000736583"/>
    </source>
</evidence>
<dbReference type="RefSeq" id="WP_216457767.1">
    <property type="nucleotide sequence ID" value="NZ_JAHLQL010000006.1"/>
</dbReference>